<dbReference type="Pfam" id="PF01261">
    <property type="entry name" value="AP_endonuc_2"/>
    <property type="match status" value="1"/>
</dbReference>
<dbReference type="InterPro" id="IPR036237">
    <property type="entry name" value="Xyl_isomerase-like_sf"/>
</dbReference>
<accession>A0ABV8AMZ7</accession>
<keyword evidence="4" id="KW-1185">Reference proteome</keyword>
<feature type="chain" id="PRO_5046673625" evidence="1">
    <location>
        <begin position="27"/>
        <end position="302"/>
    </location>
</feature>
<dbReference type="EMBL" id="JBHRZS010000006">
    <property type="protein sequence ID" value="MFC3879303.1"/>
    <property type="molecule type" value="Genomic_DNA"/>
</dbReference>
<dbReference type="RefSeq" id="WP_377903608.1">
    <property type="nucleotide sequence ID" value="NZ_JBHRZS010000006.1"/>
</dbReference>
<gene>
    <name evidence="3" type="ORF">ACFOSV_03905</name>
</gene>
<name>A0ABV8AMZ7_9BACT</name>
<dbReference type="PANTHER" id="PTHR12110:SF48">
    <property type="entry name" value="BLL3656 PROTEIN"/>
    <property type="match status" value="1"/>
</dbReference>
<evidence type="ECO:0000313" key="3">
    <source>
        <dbReference type="EMBL" id="MFC3879303.1"/>
    </source>
</evidence>
<dbReference type="PROSITE" id="PS51318">
    <property type="entry name" value="TAT"/>
    <property type="match status" value="1"/>
</dbReference>
<keyword evidence="3" id="KW-0413">Isomerase</keyword>
<evidence type="ECO:0000313" key="4">
    <source>
        <dbReference type="Proteomes" id="UP001595805"/>
    </source>
</evidence>
<dbReference type="SUPFAM" id="SSF51658">
    <property type="entry name" value="Xylose isomerase-like"/>
    <property type="match status" value="1"/>
</dbReference>
<dbReference type="GO" id="GO:0016853">
    <property type="term" value="F:isomerase activity"/>
    <property type="evidence" value="ECO:0007669"/>
    <property type="project" value="UniProtKB-KW"/>
</dbReference>
<organism evidence="3 4">
    <name type="scientific">Algoriphagus namhaensis</name>
    <dbReference type="NCBI Taxonomy" id="915353"/>
    <lineage>
        <taxon>Bacteria</taxon>
        <taxon>Pseudomonadati</taxon>
        <taxon>Bacteroidota</taxon>
        <taxon>Cytophagia</taxon>
        <taxon>Cytophagales</taxon>
        <taxon>Cyclobacteriaceae</taxon>
        <taxon>Algoriphagus</taxon>
    </lineage>
</organism>
<dbReference type="PANTHER" id="PTHR12110">
    <property type="entry name" value="HYDROXYPYRUVATE ISOMERASE"/>
    <property type="match status" value="1"/>
</dbReference>
<dbReference type="Proteomes" id="UP001595805">
    <property type="component" value="Unassembled WGS sequence"/>
</dbReference>
<sequence>MQRRQLLKSIALGSAALPLAPLAAQATPEQDTQFLFSLNTSTISGQKLSLVKTLETAARAGYDGVEVWLRDIDAYLEQGGSLAALKKVLDDNGLKAFNAIGFATWMAQDPEKSKTGFALMEKEMNMLAAIGCTRVAAPAIGADAPVDPFEGGEKYAQLIDLGRKTGVMPQLEFWGAYPPFYHLSQALAVAAAANDPDARLLPDIYHLFRGGSGFEGLKLINGAAVEVFHLNDYSDQIPRLEQQDKDRIYPGDGVAPLDDVMQTLKTMGGTKILSLELFNPGYWAQDANLVAKTGLEKMKALV</sequence>
<feature type="domain" description="Xylose isomerase-like TIM barrel" evidence="2">
    <location>
        <begin position="55"/>
        <end position="300"/>
    </location>
</feature>
<proteinExistence type="predicted"/>
<evidence type="ECO:0000259" key="2">
    <source>
        <dbReference type="Pfam" id="PF01261"/>
    </source>
</evidence>
<dbReference type="InterPro" id="IPR013022">
    <property type="entry name" value="Xyl_isomerase-like_TIM-brl"/>
</dbReference>
<dbReference type="InterPro" id="IPR006311">
    <property type="entry name" value="TAT_signal"/>
</dbReference>
<reference evidence="4" key="1">
    <citation type="journal article" date="2019" name="Int. J. Syst. Evol. Microbiol.">
        <title>The Global Catalogue of Microorganisms (GCM) 10K type strain sequencing project: providing services to taxonomists for standard genome sequencing and annotation.</title>
        <authorList>
            <consortium name="The Broad Institute Genomics Platform"/>
            <consortium name="The Broad Institute Genome Sequencing Center for Infectious Disease"/>
            <person name="Wu L."/>
            <person name="Ma J."/>
        </authorList>
    </citation>
    <scope>NUCLEOTIDE SEQUENCE [LARGE SCALE GENOMIC DNA]</scope>
    <source>
        <strain evidence="4">CCUG 60523</strain>
    </source>
</reference>
<keyword evidence="1" id="KW-0732">Signal</keyword>
<dbReference type="Gene3D" id="3.20.20.150">
    <property type="entry name" value="Divalent-metal-dependent TIM barrel enzymes"/>
    <property type="match status" value="1"/>
</dbReference>
<evidence type="ECO:0000256" key="1">
    <source>
        <dbReference type="SAM" id="SignalP"/>
    </source>
</evidence>
<feature type="signal peptide" evidence="1">
    <location>
        <begin position="1"/>
        <end position="26"/>
    </location>
</feature>
<dbReference type="InterPro" id="IPR050312">
    <property type="entry name" value="IolE/XylAMocC-like"/>
</dbReference>
<protein>
    <submittedName>
        <fullName evidence="3">Sugar phosphate isomerase/epimerase family protein</fullName>
    </submittedName>
</protein>
<comment type="caution">
    <text evidence="3">The sequence shown here is derived from an EMBL/GenBank/DDBJ whole genome shotgun (WGS) entry which is preliminary data.</text>
</comment>